<proteinExistence type="predicted"/>
<dbReference type="SUPFAM" id="SSF55961">
    <property type="entry name" value="Bet v1-like"/>
    <property type="match status" value="1"/>
</dbReference>
<sequence length="44" mass="4842">MPDIIHRIGIRSTAGAVYNAVATVEGLSNWWTNEVTGNEQVNEK</sequence>
<dbReference type="Proteomes" id="UP001220610">
    <property type="component" value="Chromosome"/>
</dbReference>
<name>A0AAJ5WQP6_9BACT</name>
<evidence type="ECO:0000313" key="1">
    <source>
        <dbReference type="EMBL" id="WEK35005.1"/>
    </source>
</evidence>
<evidence type="ECO:0000313" key="2">
    <source>
        <dbReference type="Proteomes" id="UP001220610"/>
    </source>
</evidence>
<dbReference type="InterPro" id="IPR023393">
    <property type="entry name" value="START-like_dom_sf"/>
</dbReference>
<evidence type="ECO:0008006" key="3">
    <source>
        <dbReference type="Google" id="ProtNLM"/>
    </source>
</evidence>
<dbReference type="AlphaFoldDB" id="A0AAJ5WQP6"/>
<reference evidence="1" key="1">
    <citation type="submission" date="2023-03" db="EMBL/GenBank/DDBJ databases">
        <title>Andean soil-derived lignocellulolytic bacterial consortium as a source of novel taxa and putative plastic-active enzymes.</title>
        <authorList>
            <person name="Diaz-Garcia L."/>
            <person name="Chuvochina M."/>
            <person name="Feuerriegel G."/>
            <person name="Bunk B."/>
            <person name="Sproer C."/>
            <person name="Streit W.R."/>
            <person name="Rodriguez L.M."/>
            <person name="Overmann J."/>
            <person name="Jimenez D.J."/>
        </authorList>
    </citation>
    <scope>NUCLEOTIDE SEQUENCE</scope>
    <source>
        <strain evidence="1">MAG 7</strain>
    </source>
</reference>
<organism evidence="1 2">
    <name type="scientific">Candidatus Pseudobacter hemicellulosilyticus</name>
    <dbReference type="NCBI Taxonomy" id="3121375"/>
    <lineage>
        <taxon>Bacteria</taxon>
        <taxon>Pseudomonadati</taxon>
        <taxon>Bacteroidota</taxon>
        <taxon>Chitinophagia</taxon>
        <taxon>Chitinophagales</taxon>
        <taxon>Chitinophagaceae</taxon>
        <taxon>Pseudobacter</taxon>
    </lineage>
</organism>
<protein>
    <recommendedName>
        <fullName evidence="3">SRPBCC domain-containing protein</fullName>
    </recommendedName>
</protein>
<dbReference type="Gene3D" id="3.30.530.20">
    <property type="match status" value="1"/>
</dbReference>
<accession>A0AAJ5WQP6</accession>
<dbReference type="EMBL" id="CP119311">
    <property type="protein sequence ID" value="WEK35005.1"/>
    <property type="molecule type" value="Genomic_DNA"/>
</dbReference>
<gene>
    <name evidence="1" type="ORF">P0Y53_21160</name>
</gene>